<dbReference type="InterPro" id="IPR003497">
    <property type="entry name" value="BRO_N_domain"/>
</dbReference>
<organism evidence="2">
    <name type="scientific">Klebsiella pneumoniae</name>
    <dbReference type="NCBI Taxonomy" id="573"/>
    <lineage>
        <taxon>Bacteria</taxon>
        <taxon>Pseudomonadati</taxon>
        <taxon>Pseudomonadota</taxon>
        <taxon>Gammaproteobacteria</taxon>
        <taxon>Enterobacterales</taxon>
        <taxon>Enterobacteriaceae</taxon>
        <taxon>Klebsiella/Raoultella group</taxon>
        <taxon>Klebsiella</taxon>
        <taxon>Klebsiella pneumoniae complex</taxon>
    </lineage>
</organism>
<evidence type="ECO:0000313" key="2">
    <source>
        <dbReference type="EMBL" id="VGL97019.1"/>
    </source>
</evidence>
<dbReference type="PANTHER" id="PTHR36180">
    <property type="entry name" value="DNA-BINDING PROTEIN-RELATED-RELATED"/>
    <property type="match status" value="1"/>
</dbReference>
<name>A0A486DI66_KLEPN</name>
<dbReference type="PANTHER" id="PTHR36180:SF2">
    <property type="entry name" value="BRO FAMILY PROTEIN"/>
    <property type="match status" value="1"/>
</dbReference>
<evidence type="ECO:0000259" key="1">
    <source>
        <dbReference type="PROSITE" id="PS51750"/>
    </source>
</evidence>
<sequence>MSHPVALNEFDFNGNAVRTMTDEYSEVWFVAKDVADILGYAETSNMTERLDEDEKRKQTLQNGRNYTNQTLINESGLYNAVMGSQKVEAKHFKKWVTSEVLPSIRKTGGYNMVPQTYADALRQLADQAEATERAQLMLEKKDGQFKSVRGAYGQHVMQHNKYVHSKGEGFRHATIAHVKSVMPGKYSWQALANYCSYHNLSVEILTPHYQSVPLNSYPAEAWMAIYNIDITKF</sequence>
<reference evidence="2" key="1">
    <citation type="submission" date="2019-03" db="EMBL/GenBank/DDBJ databases">
        <authorList>
            <consortium name="Pathogen Informatics"/>
        </authorList>
    </citation>
    <scope>NUCLEOTIDE SEQUENCE</scope>
    <source>
        <strain evidence="2">5012STDY7626466</strain>
    </source>
</reference>
<dbReference type="PROSITE" id="PS51750">
    <property type="entry name" value="BRO_N"/>
    <property type="match status" value="1"/>
</dbReference>
<accession>A0A486DI66</accession>
<dbReference type="EMBL" id="CAAHCZ010000001">
    <property type="protein sequence ID" value="VGL97019.1"/>
    <property type="molecule type" value="Genomic_DNA"/>
</dbReference>
<feature type="domain" description="Bro-N" evidence="1">
    <location>
        <begin position="4"/>
        <end position="108"/>
    </location>
</feature>
<proteinExistence type="predicted"/>
<dbReference type="RefSeq" id="WP_004177026.1">
    <property type="nucleotide sequence ID" value="NZ_BIHX01000002.1"/>
</dbReference>
<dbReference type="AlphaFoldDB" id="A0A486DI66"/>
<gene>
    <name evidence="2" type="ORF">SAMEA4873656_01518</name>
</gene>
<dbReference type="SMART" id="SM01040">
    <property type="entry name" value="Bro-N"/>
    <property type="match status" value="1"/>
</dbReference>
<dbReference type="Pfam" id="PF02498">
    <property type="entry name" value="Bro-N"/>
    <property type="match status" value="1"/>
</dbReference>
<protein>
    <submittedName>
        <fullName evidence="2">1-deoxy-D-xylulose-5-phosphate synthase</fullName>
    </submittedName>
</protein>